<dbReference type="InterPro" id="IPR051446">
    <property type="entry name" value="HTH_trans_reg/aminotransferase"/>
</dbReference>
<keyword evidence="7" id="KW-0032">Aminotransferase</keyword>
<dbReference type="InterPro" id="IPR004839">
    <property type="entry name" value="Aminotransferase_I/II_large"/>
</dbReference>
<dbReference type="GO" id="GO:0008483">
    <property type="term" value="F:transaminase activity"/>
    <property type="evidence" value="ECO:0007669"/>
    <property type="project" value="UniProtKB-KW"/>
</dbReference>
<dbReference type="InterPro" id="IPR015421">
    <property type="entry name" value="PyrdxlP-dep_Trfase_major"/>
</dbReference>
<dbReference type="PROSITE" id="PS50949">
    <property type="entry name" value="HTH_GNTR"/>
    <property type="match status" value="1"/>
</dbReference>
<dbReference type="SUPFAM" id="SSF53383">
    <property type="entry name" value="PLP-dependent transferases"/>
    <property type="match status" value="1"/>
</dbReference>
<dbReference type="Proteomes" id="UP001057860">
    <property type="component" value="Chromosome"/>
</dbReference>
<protein>
    <submittedName>
        <fullName evidence="7">PLP-dependent aminotransferase family protein</fullName>
    </submittedName>
</protein>
<dbReference type="InterPro" id="IPR000524">
    <property type="entry name" value="Tscrpt_reg_HTH_GntR"/>
</dbReference>
<dbReference type="CDD" id="cd00609">
    <property type="entry name" value="AAT_like"/>
    <property type="match status" value="1"/>
</dbReference>
<organism evidence="7 8">
    <name type="scientific">Yersinia alsatica</name>
    <dbReference type="NCBI Taxonomy" id="2890317"/>
    <lineage>
        <taxon>Bacteria</taxon>
        <taxon>Pseudomonadati</taxon>
        <taxon>Pseudomonadota</taxon>
        <taxon>Gammaproteobacteria</taxon>
        <taxon>Enterobacterales</taxon>
        <taxon>Yersiniaceae</taxon>
        <taxon>Yersinia</taxon>
    </lineage>
</organism>
<dbReference type="InterPro" id="IPR036388">
    <property type="entry name" value="WH-like_DNA-bd_sf"/>
</dbReference>
<dbReference type="SMART" id="SM00345">
    <property type="entry name" value="HTH_GNTR"/>
    <property type="match status" value="1"/>
</dbReference>
<sequence>MMKVFSRLLKLDRQHNEPIYRQIYQRIKDAIVQGTLPPDTRVPSVRALASEVGVARGTVENAYTQLIAEGFLQSRGQGGTYVSAQLRDAPLLPLNIVDQPEQPIAVNNALSANRVMARPFQLGLPALDAFPRAQWGRMMTKQLRGLTAAALGHPPAAGLPALRESIAHYLQLSRGFSCQPEQVFICAGYQSLLDLVVNTVLKRGDRGWLEDPGYPATQQLIREAGLIPHPVNVDSDGMDVAAAIRDCPQAHFAIVTPAHQSPLGVALSLARRIALLEWAEQQQSWIIEDDYDSEFRYQGRPLPPLKSLDRHGRVLYAGTFSKVMFPALRLAYLVVPPELVAVFKHRCQLRSCASPPLIQASVAEFIHQGHFYRHLKRMRHLYAERREMLAASLMRQLAGVVVIEQQAGGIQLLAQLDRRFVDSDVAARAQNQGLAIQAVSDWVLETNVAKDRKADSQNGLLMGFTNLTSVAETDRLVARLAEVIWSFSKEE</sequence>
<dbReference type="Gene3D" id="3.40.640.10">
    <property type="entry name" value="Type I PLP-dependent aspartate aminotransferase-like (Major domain)"/>
    <property type="match status" value="1"/>
</dbReference>
<name>A0ABY5UTT7_9GAMM</name>
<feature type="domain" description="HTH gntR-type" evidence="6">
    <location>
        <begin position="17"/>
        <end position="85"/>
    </location>
</feature>
<keyword evidence="3" id="KW-0805">Transcription regulation</keyword>
<evidence type="ECO:0000256" key="5">
    <source>
        <dbReference type="ARBA" id="ARBA00023163"/>
    </source>
</evidence>
<dbReference type="SUPFAM" id="SSF46785">
    <property type="entry name" value="Winged helix' DNA-binding domain"/>
    <property type="match status" value="1"/>
</dbReference>
<keyword evidence="4" id="KW-0238">DNA-binding</keyword>
<reference evidence="7" key="1">
    <citation type="submission" date="2022-08" db="EMBL/GenBank/DDBJ databases">
        <authorList>
            <person name="Bogun A."/>
            <person name="Kislichkina A."/>
            <person name="Solomentsev V."/>
            <person name="Skryabin Y."/>
            <person name="Sizova A."/>
            <person name="Platonov M."/>
            <person name="Dentovskaya S."/>
        </authorList>
    </citation>
    <scope>NUCLEOTIDE SEQUENCE</scope>
    <source>
        <strain evidence="7">SCPM-O-B-7604</strain>
    </source>
</reference>
<proteinExistence type="inferred from homology"/>
<dbReference type="RefSeq" id="WP_050108285.1">
    <property type="nucleotide sequence ID" value="NZ_CABHWW010000009.1"/>
</dbReference>
<dbReference type="InterPro" id="IPR015424">
    <property type="entry name" value="PyrdxlP-dep_Trfase"/>
</dbReference>
<keyword evidence="7" id="KW-0808">Transferase</keyword>
<dbReference type="Pfam" id="PF00392">
    <property type="entry name" value="GntR"/>
    <property type="match status" value="1"/>
</dbReference>
<comment type="similarity">
    <text evidence="1">In the C-terminal section; belongs to the class-I pyridoxal-phosphate-dependent aminotransferase family.</text>
</comment>
<gene>
    <name evidence="7" type="ORF">N0H69_08240</name>
</gene>
<dbReference type="PRINTS" id="PR00035">
    <property type="entry name" value="HTHGNTR"/>
</dbReference>
<evidence type="ECO:0000256" key="3">
    <source>
        <dbReference type="ARBA" id="ARBA00023015"/>
    </source>
</evidence>
<evidence type="ECO:0000256" key="4">
    <source>
        <dbReference type="ARBA" id="ARBA00023125"/>
    </source>
</evidence>
<dbReference type="CDD" id="cd07377">
    <property type="entry name" value="WHTH_GntR"/>
    <property type="match status" value="1"/>
</dbReference>
<dbReference type="Gene3D" id="1.10.10.10">
    <property type="entry name" value="Winged helix-like DNA-binding domain superfamily/Winged helix DNA-binding domain"/>
    <property type="match status" value="1"/>
</dbReference>
<evidence type="ECO:0000313" key="7">
    <source>
        <dbReference type="EMBL" id="UWM46779.1"/>
    </source>
</evidence>
<dbReference type="Pfam" id="PF00155">
    <property type="entry name" value="Aminotran_1_2"/>
    <property type="match status" value="1"/>
</dbReference>
<dbReference type="EMBL" id="CP104006">
    <property type="protein sequence ID" value="UWM46779.1"/>
    <property type="molecule type" value="Genomic_DNA"/>
</dbReference>
<keyword evidence="2" id="KW-0663">Pyridoxal phosphate</keyword>
<evidence type="ECO:0000256" key="2">
    <source>
        <dbReference type="ARBA" id="ARBA00022898"/>
    </source>
</evidence>
<dbReference type="PANTHER" id="PTHR46577">
    <property type="entry name" value="HTH-TYPE TRANSCRIPTIONAL REGULATORY PROTEIN GABR"/>
    <property type="match status" value="1"/>
</dbReference>
<evidence type="ECO:0000313" key="8">
    <source>
        <dbReference type="Proteomes" id="UP001057860"/>
    </source>
</evidence>
<dbReference type="InterPro" id="IPR036390">
    <property type="entry name" value="WH_DNA-bd_sf"/>
</dbReference>
<dbReference type="PANTHER" id="PTHR46577:SF1">
    <property type="entry name" value="HTH-TYPE TRANSCRIPTIONAL REGULATORY PROTEIN GABR"/>
    <property type="match status" value="1"/>
</dbReference>
<keyword evidence="8" id="KW-1185">Reference proteome</keyword>
<evidence type="ECO:0000256" key="1">
    <source>
        <dbReference type="ARBA" id="ARBA00005384"/>
    </source>
</evidence>
<keyword evidence="5" id="KW-0804">Transcription</keyword>
<dbReference type="GeneID" id="75139981"/>
<evidence type="ECO:0000259" key="6">
    <source>
        <dbReference type="PROSITE" id="PS50949"/>
    </source>
</evidence>
<accession>A0ABY5UTT7</accession>